<evidence type="ECO:0000313" key="2">
    <source>
        <dbReference type="EMBL" id="MCI3239827.1"/>
    </source>
</evidence>
<keyword evidence="3" id="KW-1185">Reference proteome</keyword>
<feature type="region of interest" description="Disordered" evidence="1">
    <location>
        <begin position="1"/>
        <end position="21"/>
    </location>
</feature>
<accession>A0ABS9XDY0</accession>
<dbReference type="Proteomes" id="UP001165270">
    <property type="component" value="Unassembled WGS sequence"/>
</dbReference>
<evidence type="ECO:0000313" key="3">
    <source>
        <dbReference type="Proteomes" id="UP001165270"/>
    </source>
</evidence>
<proteinExistence type="predicted"/>
<dbReference type="EMBL" id="JALDAX010000003">
    <property type="protein sequence ID" value="MCI3239827.1"/>
    <property type="molecule type" value="Genomic_DNA"/>
</dbReference>
<name>A0ABS9XDY0_9ACTN</name>
<reference evidence="2" key="1">
    <citation type="submission" date="2022-03" db="EMBL/GenBank/DDBJ databases">
        <title>Streptomyces 7R015 and 7R016 isolated from Barleria lupulina in Thailand.</title>
        <authorList>
            <person name="Kanchanasin P."/>
            <person name="Phongsopitanun W."/>
            <person name="Tanasupawat S."/>
        </authorList>
    </citation>
    <scope>NUCLEOTIDE SEQUENCE</scope>
    <source>
        <strain evidence="2">7R016</strain>
    </source>
</reference>
<protein>
    <submittedName>
        <fullName evidence="2">Uncharacterized protein</fullName>
    </submittedName>
</protein>
<dbReference type="RefSeq" id="WP_242709016.1">
    <property type="nucleotide sequence ID" value="NZ_JALDAX010000003.1"/>
</dbReference>
<gene>
    <name evidence="2" type="ORF">MQN93_08830</name>
</gene>
<feature type="compositionally biased region" description="Polar residues" evidence="1">
    <location>
        <begin position="1"/>
        <end position="18"/>
    </location>
</feature>
<organism evidence="2 3">
    <name type="scientific">Streptomyces spinosisporus</name>
    <dbReference type="NCBI Taxonomy" id="2927582"/>
    <lineage>
        <taxon>Bacteria</taxon>
        <taxon>Bacillati</taxon>
        <taxon>Actinomycetota</taxon>
        <taxon>Actinomycetes</taxon>
        <taxon>Kitasatosporales</taxon>
        <taxon>Streptomycetaceae</taxon>
        <taxon>Streptomyces</taxon>
    </lineage>
</organism>
<evidence type="ECO:0000256" key="1">
    <source>
        <dbReference type="SAM" id="MobiDB-lite"/>
    </source>
</evidence>
<comment type="caution">
    <text evidence="2">The sequence shown here is derived from an EMBL/GenBank/DDBJ whole genome shotgun (WGS) entry which is preliminary data.</text>
</comment>
<sequence length="59" mass="6294">MATVRAQPTISTHPSFHTGTFVPQEGLDTAVDTMLDQLIAWSGALRGVRQGRTQTPTAA</sequence>